<name>X1T2H1_9ZZZZ</name>
<sequence>MVNYYEVLGIDPVCSTGEIKRSFRKRAKELHPDLKYANRQYSDEKMRNLLAAYETLSNPQKRSAYDRAFAIHFSKPRFNYREYLRSRSDDLISQSKLIFYHLLNSEANEALQLYDSLSQSRSDFSLERCLGREDYMDCVFLMAEALETNGEFIRASELYKHLCLLEAEQPYFHHFLDEIIERLRSITCFKMVAILPPQTSIGFIEELIR</sequence>
<proteinExistence type="predicted"/>
<reference evidence="2" key="1">
    <citation type="journal article" date="2014" name="Front. Microbiol.">
        <title>High frequency of phylogenetically diverse reductive dehalogenase-homologous genes in deep subseafloor sedimentary metagenomes.</title>
        <authorList>
            <person name="Kawai M."/>
            <person name="Futagami T."/>
            <person name="Toyoda A."/>
            <person name="Takaki Y."/>
            <person name="Nishi S."/>
            <person name="Hori S."/>
            <person name="Arai W."/>
            <person name="Tsubouchi T."/>
            <person name="Morono Y."/>
            <person name="Uchiyama I."/>
            <person name="Ito T."/>
            <person name="Fujiyama A."/>
            <person name="Inagaki F."/>
            <person name="Takami H."/>
        </authorList>
    </citation>
    <scope>NUCLEOTIDE SEQUENCE</scope>
    <source>
        <strain evidence="2">Expedition CK06-06</strain>
    </source>
</reference>
<accession>X1T2H1</accession>
<gene>
    <name evidence="2" type="ORF">S12H4_29702</name>
</gene>
<dbReference type="InterPro" id="IPR052763">
    <property type="entry name" value="DnaJ_C4"/>
</dbReference>
<dbReference type="PROSITE" id="PS50076">
    <property type="entry name" value="DNAJ_2"/>
    <property type="match status" value="1"/>
</dbReference>
<dbReference type="SMART" id="SM00271">
    <property type="entry name" value="DnaJ"/>
    <property type="match status" value="1"/>
</dbReference>
<dbReference type="PANTHER" id="PTHR44825">
    <property type="match status" value="1"/>
</dbReference>
<feature type="domain" description="J" evidence="1">
    <location>
        <begin position="3"/>
        <end position="69"/>
    </location>
</feature>
<dbReference type="InterPro" id="IPR036869">
    <property type="entry name" value="J_dom_sf"/>
</dbReference>
<comment type="caution">
    <text evidence="2">The sequence shown here is derived from an EMBL/GenBank/DDBJ whole genome shotgun (WGS) entry which is preliminary data.</text>
</comment>
<dbReference type="AlphaFoldDB" id="X1T2H1"/>
<dbReference type="Gene3D" id="1.10.287.110">
    <property type="entry name" value="DnaJ domain"/>
    <property type="match status" value="1"/>
</dbReference>
<dbReference type="EMBL" id="BARW01017156">
    <property type="protein sequence ID" value="GAI99492.1"/>
    <property type="molecule type" value="Genomic_DNA"/>
</dbReference>
<dbReference type="Pfam" id="PF00226">
    <property type="entry name" value="DnaJ"/>
    <property type="match status" value="1"/>
</dbReference>
<evidence type="ECO:0000313" key="2">
    <source>
        <dbReference type="EMBL" id="GAI99492.1"/>
    </source>
</evidence>
<dbReference type="CDD" id="cd06257">
    <property type="entry name" value="DnaJ"/>
    <property type="match status" value="1"/>
</dbReference>
<dbReference type="SUPFAM" id="SSF46565">
    <property type="entry name" value="Chaperone J-domain"/>
    <property type="match status" value="1"/>
</dbReference>
<feature type="non-terminal residue" evidence="2">
    <location>
        <position position="209"/>
    </location>
</feature>
<dbReference type="PRINTS" id="PR00625">
    <property type="entry name" value="JDOMAIN"/>
</dbReference>
<evidence type="ECO:0000259" key="1">
    <source>
        <dbReference type="PROSITE" id="PS50076"/>
    </source>
</evidence>
<dbReference type="InterPro" id="IPR001623">
    <property type="entry name" value="DnaJ_domain"/>
</dbReference>
<dbReference type="PANTHER" id="PTHR44825:SF1">
    <property type="entry name" value="DNAJ HOMOLOG SUBFAMILY C MEMBER 4"/>
    <property type="match status" value="1"/>
</dbReference>
<protein>
    <recommendedName>
        <fullName evidence="1">J domain-containing protein</fullName>
    </recommendedName>
</protein>
<organism evidence="2">
    <name type="scientific">marine sediment metagenome</name>
    <dbReference type="NCBI Taxonomy" id="412755"/>
    <lineage>
        <taxon>unclassified sequences</taxon>
        <taxon>metagenomes</taxon>
        <taxon>ecological metagenomes</taxon>
    </lineage>
</organism>